<reference evidence="10" key="1">
    <citation type="journal article" date="2014" name="Front. Microbiol.">
        <title>High frequency of phylogenetically diverse reductive dehalogenase-homologous genes in deep subseafloor sedimentary metagenomes.</title>
        <authorList>
            <person name="Kawai M."/>
            <person name="Futagami T."/>
            <person name="Toyoda A."/>
            <person name="Takaki Y."/>
            <person name="Nishi S."/>
            <person name="Hori S."/>
            <person name="Arai W."/>
            <person name="Tsubouchi T."/>
            <person name="Morono Y."/>
            <person name="Uchiyama I."/>
            <person name="Ito T."/>
            <person name="Fujiyama A."/>
            <person name="Inagaki F."/>
            <person name="Takami H."/>
        </authorList>
    </citation>
    <scope>NUCLEOTIDE SEQUENCE</scope>
    <source>
        <strain evidence="10">Expedition CK06-06</strain>
    </source>
</reference>
<evidence type="ECO:0000256" key="7">
    <source>
        <dbReference type="ARBA" id="ARBA00023125"/>
    </source>
</evidence>
<evidence type="ECO:0000256" key="5">
    <source>
        <dbReference type="ARBA" id="ARBA00022705"/>
    </source>
</evidence>
<evidence type="ECO:0000256" key="3">
    <source>
        <dbReference type="ARBA" id="ARBA00022679"/>
    </source>
</evidence>
<keyword evidence="5" id="KW-0235">DNA replication</keyword>
<dbReference type="PANTHER" id="PTHR33568:SF3">
    <property type="entry name" value="DNA-DIRECTED DNA POLYMERASE"/>
    <property type="match status" value="1"/>
</dbReference>
<dbReference type="Gene3D" id="1.10.287.690">
    <property type="entry name" value="Helix hairpin bin"/>
    <property type="match status" value="1"/>
</dbReference>
<dbReference type="EMBL" id="BARU01006005">
    <property type="protein sequence ID" value="GAH44121.1"/>
    <property type="molecule type" value="Genomic_DNA"/>
</dbReference>
<evidence type="ECO:0000256" key="2">
    <source>
        <dbReference type="ARBA" id="ARBA00012417"/>
    </source>
</evidence>
<dbReference type="PANTHER" id="PTHR33568">
    <property type="entry name" value="DNA POLYMERASE"/>
    <property type="match status" value="1"/>
</dbReference>
<comment type="similarity">
    <text evidence="1">Belongs to the DNA polymerase type-B family.</text>
</comment>
<dbReference type="InterPro" id="IPR004868">
    <property type="entry name" value="DNA-dir_DNA_pol_B_mt/vir"/>
</dbReference>
<name>X1FER7_9ZZZZ</name>
<keyword evidence="4" id="KW-0548">Nucleotidyltransferase</keyword>
<evidence type="ECO:0000256" key="8">
    <source>
        <dbReference type="ARBA" id="ARBA00049244"/>
    </source>
</evidence>
<dbReference type="Gene3D" id="3.90.1600.10">
    <property type="entry name" value="Palm domain of DNA polymerase"/>
    <property type="match status" value="1"/>
</dbReference>
<dbReference type="GO" id="GO:0000166">
    <property type="term" value="F:nucleotide binding"/>
    <property type="evidence" value="ECO:0007669"/>
    <property type="project" value="InterPro"/>
</dbReference>
<keyword evidence="3" id="KW-0808">Transferase</keyword>
<dbReference type="GO" id="GO:0003677">
    <property type="term" value="F:DNA binding"/>
    <property type="evidence" value="ECO:0007669"/>
    <property type="project" value="UniProtKB-KW"/>
</dbReference>
<dbReference type="Pfam" id="PF03175">
    <property type="entry name" value="DNA_pol_B_2"/>
    <property type="match status" value="1"/>
</dbReference>
<gene>
    <name evidence="10" type="ORF">S03H2_11793</name>
</gene>
<evidence type="ECO:0000259" key="9">
    <source>
        <dbReference type="Pfam" id="PF03175"/>
    </source>
</evidence>
<dbReference type="SUPFAM" id="SSF56672">
    <property type="entry name" value="DNA/RNA polymerases"/>
    <property type="match status" value="1"/>
</dbReference>
<dbReference type="AlphaFoldDB" id="X1FER7"/>
<evidence type="ECO:0000256" key="1">
    <source>
        <dbReference type="ARBA" id="ARBA00005755"/>
    </source>
</evidence>
<organism evidence="10">
    <name type="scientific">marine sediment metagenome</name>
    <dbReference type="NCBI Taxonomy" id="412755"/>
    <lineage>
        <taxon>unclassified sequences</taxon>
        <taxon>metagenomes</taxon>
        <taxon>ecological metagenomes</taxon>
    </lineage>
</organism>
<dbReference type="GO" id="GO:0003887">
    <property type="term" value="F:DNA-directed DNA polymerase activity"/>
    <property type="evidence" value="ECO:0007669"/>
    <property type="project" value="UniProtKB-KW"/>
</dbReference>
<dbReference type="EC" id="2.7.7.7" evidence="2"/>
<proteinExistence type="inferred from homology"/>
<evidence type="ECO:0000256" key="4">
    <source>
        <dbReference type="ARBA" id="ARBA00022695"/>
    </source>
</evidence>
<dbReference type="InterPro" id="IPR043502">
    <property type="entry name" value="DNA/RNA_pol_sf"/>
</dbReference>
<sequence>SNLFPVKYVSISHNYTVGGLRRITHIKAVVAKVLIETDEPVYAVKRERLLFPIGRFWTVLTTPELKYAFARGHIKAVTDCVVYEQEVIFKSYVDKFYALRQEFKASGNAEYEELCKKMLNSLYGKFGQKGDDWKKIGDCAGESDREEMVLDMRTHRLSKLRYLLGQVFRMTGHGECFDSFPAIAAHVTAYARLHLWSLMQAVGWGNYFYCDTDSLIVNEKGLECLKSHIHNTSLGGLKVAMTSSHVTIQGLKDYSIGEKKVIKGIRKTAVCVGEGIYEQEQWSSFRGLLRSGQPEDYVVKTITKHLNRDYKKGDVTDTGVVLPYVFDATDREYMKELGYILPNSMLLVQGGLIQELDDDTILKNISMGDIHPDYAQTYLDAVLTKPASQDIMAYELRQENKLANLPKELKKIGIHPDYTKLYDTLAYQIPPVADIITMAVREAFTPAIAEKFGQYQDFPDDLKKYA</sequence>
<keyword evidence="6" id="KW-0239">DNA-directed DNA polymerase</keyword>
<dbReference type="InterPro" id="IPR023211">
    <property type="entry name" value="DNA_pol_palm_dom_sf"/>
</dbReference>
<feature type="domain" description="DNA-directed DNA polymerase family B mitochondria/virus" evidence="9">
    <location>
        <begin position="40"/>
        <end position="134"/>
    </location>
</feature>
<comment type="caution">
    <text evidence="10">The sequence shown here is derived from an EMBL/GenBank/DDBJ whole genome shotgun (WGS) entry which is preliminary data.</text>
</comment>
<protein>
    <recommendedName>
        <fullName evidence="2">DNA-directed DNA polymerase</fullName>
        <ecNumber evidence="2">2.7.7.7</ecNumber>
    </recommendedName>
</protein>
<comment type="catalytic activity">
    <reaction evidence="8">
        <text>DNA(n) + a 2'-deoxyribonucleoside 5'-triphosphate = DNA(n+1) + diphosphate</text>
        <dbReference type="Rhea" id="RHEA:22508"/>
        <dbReference type="Rhea" id="RHEA-COMP:17339"/>
        <dbReference type="Rhea" id="RHEA-COMP:17340"/>
        <dbReference type="ChEBI" id="CHEBI:33019"/>
        <dbReference type="ChEBI" id="CHEBI:61560"/>
        <dbReference type="ChEBI" id="CHEBI:173112"/>
        <dbReference type="EC" id="2.7.7.7"/>
    </reaction>
</comment>
<keyword evidence="7" id="KW-0238">DNA-binding</keyword>
<evidence type="ECO:0000313" key="10">
    <source>
        <dbReference type="EMBL" id="GAH44121.1"/>
    </source>
</evidence>
<feature type="non-terminal residue" evidence="10">
    <location>
        <position position="1"/>
    </location>
</feature>
<feature type="non-terminal residue" evidence="10">
    <location>
        <position position="466"/>
    </location>
</feature>
<evidence type="ECO:0000256" key="6">
    <source>
        <dbReference type="ARBA" id="ARBA00022932"/>
    </source>
</evidence>
<accession>X1FER7</accession>
<dbReference type="GO" id="GO:0006260">
    <property type="term" value="P:DNA replication"/>
    <property type="evidence" value="ECO:0007669"/>
    <property type="project" value="UniProtKB-KW"/>
</dbReference>